<accession>A0A9K3HDN8</accession>
<dbReference type="EMBL" id="MNCJ02000328">
    <property type="protein sequence ID" value="KAF5774714.1"/>
    <property type="molecule type" value="Genomic_DNA"/>
</dbReference>
<keyword evidence="2" id="KW-1185">Reference proteome</keyword>
<reference evidence="1" key="1">
    <citation type="journal article" date="2017" name="Nature">
        <title>The sunflower genome provides insights into oil metabolism, flowering and Asterid evolution.</title>
        <authorList>
            <person name="Badouin H."/>
            <person name="Gouzy J."/>
            <person name="Grassa C.J."/>
            <person name="Murat F."/>
            <person name="Staton S.E."/>
            <person name="Cottret L."/>
            <person name="Lelandais-Briere C."/>
            <person name="Owens G.L."/>
            <person name="Carrere S."/>
            <person name="Mayjonade B."/>
            <person name="Legrand L."/>
            <person name="Gill N."/>
            <person name="Kane N.C."/>
            <person name="Bowers J.E."/>
            <person name="Hubner S."/>
            <person name="Bellec A."/>
            <person name="Berard A."/>
            <person name="Berges H."/>
            <person name="Blanchet N."/>
            <person name="Boniface M.C."/>
            <person name="Brunel D."/>
            <person name="Catrice O."/>
            <person name="Chaidir N."/>
            <person name="Claudel C."/>
            <person name="Donnadieu C."/>
            <person name="Faraut T."/>
            <person name="Fievet G."/>
            <person name="Helmstetter N."/>
            <person name="King M."/>
            <person name="Knapp S.J."/>
            <person name="Lai Z."/>
            <person name="Le Paslier M.C."/>
            <person name="Lippi Y."/>
            <person name="Lorenzon L."/>
            <person name="Mandel J.R."/>
            <person name="Marage G."/>
            <person name="Marchand G."/>
            <person name="Marquand E."/>
            <person name="Bret-Mestries E."/>
            <person name="Morien E."/>
            <person name="Nambeesan S."/>
            <person name="Nguyen T."/>
            <person name="Pegot-Espagnet P."/>
            <person name="Pouilly N."/>
            <person name="Raftis F."/>
            <person name="Sallet E."/>
            <person name="Schiex T."/>
            <person name="Thomas J."/>
            <person name="Vandecasteele C."/>
            <person name="Vares D."/>
            <person name="Vear F."/>
            <person name="Vautrin S."/>
            <person name="Crespi M."/>
            <person name="Mangin B."/>
            <person name="Burke J.M."/>
            <person name="Salse J."/>
            <person name="Munos S."/>
            <person name="Vincourt P."/>
            <person name="Rieseberg L.H."/>
            <person name="Langlade N.B."/>
        </authorList>
    </citation>
    <scope>NUCLEOTIDE SEQUENCE</scope>
    <source>
        <tissue evidence="1">Leaves</tissue>
    </source>
</reference>
<name>A0A9K3HDN8_HELAN</name>
<gene>
    <name evidence="1" type="ORF">HanXRQr2_Chr13g0603851</name>
</gene>
<reference evidence="1" key="2">
    <citation type="submission" date="2020-06" db="EMBL/GenBank/DDBJ databases">
        <title>Helianthus annuus Genome sequencing and assembly Release 2.</title>
        <authorList>
            <person name="Gouzy J."/>
            <person name="Langlade N."/>
            <person name="Munos S."/>
        </authorList>
    </citation>
    <scope>NUCLEOTIDE SEQUENCE</scope>
    <source>
        <tissue evidence="1">Leaves</tissue>
    </source>
</reference>
<evidence type="ECO:0000313" key="2">
    <source>
        <dbReference type="Proteomes" id="UP000215914"/>
    </source>
</evidence>
<organism evidence="1 2">
    <name type="scientific">Helianthus annuus</name>
    <name type="common">Common sunflower</name>
    <dbReference type="NCBI Taxonomy" id="4232"/>
    <lineage>
        <taxon>Eukaryota</taxon>
        <taxon>Viridiplantae</taxon>
        <taxon>Streptophyta</taxon>
        <taxon>Embryophyta</taxon>
        <taxon>Tracheophyta</taxon>
        <taxon>Spermatophyta</taxon>
        <taxon>Magnoliopsida</taxon>
        <taxon>eudicotyledons</taxon>
        <taxon>Gunneridae</taxon>
        <taxon>Pentapetalae</taxon>
        <taxon>asterids</taxon>
        <taxon>campanulids</taxon>
        <taxon>Asterales</taxon>
        <taxon>Asteraceae</taxon>
        <taxon>Asteroideae</taxon>
        <taxon>Heliantheae alliance</taxon>
        <taxon>Heliantheae</taxon>
        <taxon>Helianthus</taxon>
    </lineage>
</organism>
<evidence type="ECO:0000313" key="1">
    <source>
        <dbReference type="EMBL" id="KAF5774714.1"/>
    </source>
</evidence>
<dbReference type="AlphaFoldDB" id="A0A9K3HDN8"/>
<comment type="caution">
    <text evidence="1">The sequence shown here is derived from an EMBL/GenBank/DDBJ whole genome shotgun (WGS) entry which is preliminary data.</text>
</comment>
<dbReference type="Gramene" id="mRNA:HanXRQr2_Chr13g0603851">
    <property type="protein sequence ID" value="CDS:HanXRQr2_Chr13g0603851.1"/>
    <property type="gene ID" value="HanXRQr2_Chr13g0603851"/>
</dbReference>
<dbReference type="Proteomes" id="UP000215914">
    <property type="component" value="Unassembled WGS sequence"/>
</dbReference>
<sequence length="71" mass="7696">MKGSENVEFECLDGELGSGVVMGGAESGSGDGAYNVFDGSPERTGWTFKENIKFLTKRKFSSQEKPINDQT</sequence>
<protein>
    <submittedName>
        <fullName evidence="1">Uncharacterized protein</fullName>
    </submittedName>
</protein>
<proteinExistence type="predicted"/>